<dbReference type="InterPro" id="IPR050900">
    <property type="entry name" value="Transposase_IS3/IS150/IS904"/>
</dbReference>
<reference evidence="2" key="1">
    <citation type="submission" date="2013-08" db="EMBL/GenBank/DDBJ databases">
        <authorList>
            <person name="Mendez C."/>
            <person name="Richter M."/>
            <person name="Ferrer M."/>
            <person name="Sanchez J."/>
        </authorList>
    </citation>
    <scope>NUCLEOTIDE SEQUENCE</scope>
</reference>
<dbReference type="AlphaFoldDB" id="T1BRL3"/>
<dbReference type="InterPro" id="IPR036397">
    <property type="entry name" value="RNaseH_sf"/>
</dbReference>
<gene>
    <name evidence="2" type="ORF">B2A_05481</name>
</gene>
<dbReference type="EMBL" id="AUZZ01003815">
    <property type="protein sequence ID" value="EQD55864.1"/>
    <property type="molecule type" value="Genomic_DNA"/>
</dbReference>
<dbReference type="PROSITE" id="PS50994">
    <property type="entry name" value="INTEGRASE"/>
    <property type="match status" value="1"/>
</dbReference>
<accession>T1BRL3</accession>
<dbReference type="PANTHER" id="PTHR46889:SF4">
    <property type="entry name" value="TRANSPOSASE INSO FOR INSERTION SEQUENCE ELEMENT IS911B-RELATED"/>
    <property type="match status" value="1"/>
</dbReference>
<dbReference type="Pfam" id="PF00665">
    <property type="entry name" value="rve"/>
    <property type="match status" value="1"/>
</dbReference>
<proteinExistence type="predicted"/>
<dbReference type="NCBIfam" id="NF033516">
    <property type="entry name" value="transpos_IS3"/>
    <property type="match status" value="1"/>
</dbReference>
<dbReference type="InterPro" id="IPR001584">
    <property type="entry name" value="Integrase_cat-core"/>
</dbReference>
<dbReference type="PANTHER" id="PTHR46889">
    <property type="entry name" value="TRANSPOSASE INSF FOR INSERTION SEQUENCE IS3B-RELATED"/>
    <property type="match status" value="1"/>
</dbReference>
<dbReference type="InterPro" id="IPR025948">
    <property type="entry name" value="HTH-like_dom"/>
</dbReference>
<dbReference type="SUPFAM" id="SSF53098">
    <property type="entry name" value="Ribonuclease H-like"/>
    <property type="match status" value="1"/>
</dbReference>
<protein>
    <submittedName>
        <fullName evidence="2">Integrase catalytic subunit</fullName>
    </submittedName>
</protein>
<organism evidence="2">
    <name type="scientific">mine drainage metagenome</name>
    <dbReference type="NCBI Taxonomy" id="410659"/>
    <lineage>
        <taxon>unclassified sequences</taxon>
        <taxon>metagenomes</taxon>
        <taxon>ecological metagenomes</taxon>
    </lineage>
</organism>
<evidence type="ECO:0000259" key="1">
    <source>
        <dbReference type="PROSITE" id="PS50994"/>
    </source>
</evidence>
<dbReference type="GO" id="GO:0015074">
    <property type="term" value="P:DNA integration"/>
    <property type="evidence" value="ECO:0007669"/>
    <property type="project" value="InterPro"/>
</dbReference>
<dbReference type="InterPro" id="IPR048020">
    <property type="entry name" value="Transpos_IS3"/>
</dbReference>
<dbReference type="GO" id="GO:0003676">
    <property type="term" value="F:nucleic acid binding"/>
    <property type="evidence" value="ECO:0007669"/>
    <property type="project" value="InterPro"/>
</dbReference>
<name>T1BRL3_9ZZZZ</name>
<evidence type="ECO:0000313" key="2">
    <source>
        <dbReference type="EMBL" id="EQD55864.1"/>
    </source>
</evidence>
<reference evidence="2" key="2">
    <citation type="journal article" date="2014" name="ISME J.">
        <title>Microbial stratification in low pH oxic and suboxic macroscopic growths along an acid mine drainage.</title>
        <authorList>
            <person name="Mendez-Garcia C."/>
            <person name="Mesa V."/>
            <person name="Sprenger R.R."/>
            <person name="Richter M."/>
            <person name="Diez M.S."/>
            <person name="Solano J."/>
            <person name="Bargiela R."/>
            <person name="Golyshina O.V."/>
            <person name="Manteca A."/>
            <person name="Ramos J.L."/>
            <person name="Gallego J.R."/>
            <person name="Llorente I."/>
            <person name="Martins Dos Santos V.A."/>
            <person name="Jensen O.N."/>
            <person name="Pelaez A.I."/>
            <person name="Sanchez J."/>
            <person name="Ferrer M."/>
        </authorList>
    </citation>
    <scope>NUCLEOTIDE SEQUENCE</scope>
</reference>
<sequence>MKYAYIASQRTHYPIGFMCRVLEVSSSGFFAWQARARAPHSDADAPLREAIVQVHEESRQRYGRRRLTHALRAQGWCVNPKRVRRVMREEGLRGVRKGRFVPRTTDSAHQRAIAPNVLQRRFGVDTAVPAWTSDITYVATREGWLYLAVIIALQTRQVLGYSLSDRMPDELVLNALRNACHLDAPPPGTLFHSDRGSQYASDDFREALGALGMVASMSRKGNCWDNAVSESFFATLKTEEATEPYATKQQAHRAIAQYIHGFYNPIRLHSSLGYLSPNEYARRMQHVDQDPSKRSAA</sequence>
<dbReference type="Pfam" id="PF13333">
    <property type="entry name" value="rve_2"/>
    <property type="match status" value="1"/>
</dbReference>
<dbReference type="Pfam" id="PF13276">
    <property type="entry name" value="HTH_21"/>
    <property type="match status" value="1"/>
</dbReference>
<dbReference type="Gene3D" id="3.30.420.10">
    <property type="entry name" value="Ribonuclease H-like superfamily/Ribonuclease H"/>
    <property type="match status" value="1"/>
</dbReference>
<dbReference type="InterPro" id="IPR012337">
    <property type="entry name" value="RNaseH-like_sf"/>
</dbReference>
<feature type="domain" description="Integrase catalytic" evidence="1">
    <location>
        <begin position="111"/>
        <end position="285"/>
    </location>
</feature>
<comment type="caution">
    <text evidence="2">The sequence shown here is derived from an EMBL/GenBank/DDBJ whole genome shotgun (WGS) entry which is preliminary data.</text>
</comment>